<accession>A0A0H2Y6W1</accession>
<dbReference type="InterPro" id="IPR046457">
    <property type="entry name" value="PMI_typeI_cat"/>
</dbReference>
<feature type="binding site" evidence="14">
    <location>
        <position position="129"/>
    </location>
    <ligand>
        <name>Zn(2+)</name>
        <dbReference type="ChEBI" id="CHEBI:29105"/>
    </ligand>
</feature>
<evidence type="ECO:0000313" key="18">
    <source>
        <dbReference type="EMBL" id="ABG13589.1"/>
    </source>
</evidence>
<reference evidence="18 19" key="1">
    <citation type="journal article" date="2006" name="J. Bacteriol.">
        <title>Complete genome sequence of Yersinia pestis strains Antiqua and Nepal516: evidence of gene reduction in an emerging pathogen.</title>
        <authorList>
            <person name="Chain P.S."/>
            <person name="Hu P."/>
            <person name="Malfatti S.A."/>
            <person name="Radnedge L."/>
            <person name="Larimer F."/>
            <person name="Vergez L.M."/>
            <person name="Worsham P."/>
            <person name="Chu M.C."/>
            <person name="Andersen G.L."/>
        </authorList>
    </citation>
    <scope>NUCLEOTIDE SEQUENCE [LARGE SCALE GENOMIC DNA]</scope>
    <source>
        <strain evidence="18 19">Antiqua</strain>
    </source>
</reference>
<comment type="similarity">
    <text evidence="3">Belongs to the mannose-6-phosphate isomerase type 1 family.</text>
</comment>
<dbReference type="PRINTS" id="PR00714">
    <property type="entry name" value="MAN6PISMRASE"/>
</dbReference>
<sequence length="423" mass="46462">MAYFFRVCYPEPVNHWLTRSLILVLCKRQIINMLKMNNAVQNYAWGSTDALTQLYGIPNPQGMPMAELWMGAHPKSSSQVLDANGQWHSLRDVIDQDPDNTLGSDIFKRFGELPFLFKVLCAAQPLSIQVHPSKAAAEVGFAKENQAGIPLDAAERNYKDANHKPELVYALTPFQAMNGFRTLEDIQALLQPLAAAHPDIAAFLRQPDTEHLASLFASLLSMSGETKTRALGILKAALNSQLGEPWDTIRSISCFYPDDSGLFSPLLLNAVTLQPGEAMFLYAETPHAYLNGVALEVMANSDNVLRAGLTPKFIDIPELMSNLQFIPKPANALLTTPKQQGNELIFPIPVEDFAFSLHTLVVEPHVLAQHSAAIIFCVEGCAVLKKQEQEITLHPGESCFISAKESPVTVQGVGSIARVYNAV</sequence>
<gene>
    <name evidence="18" type="ordered locus">YPA_1623</name>
</gene>
<evidence type="ECO:0000256" key="7">
    <source>
        <dbReference type="ARBA" id="ARBA00022723"/>
    </source>
</evidence>
<dbReference type="InterPro" id="IPR001250">
    <property type="entry name" value="Man6P_Isoase-1"/>
</dbReference>
<dbReference type="EC" id="5.3.1.8" evidence="4"/>
<evidence type="ECO:0000256" key="6">
    <source>
        <dbReference type="ARBA" id="ARBA00022490"/>
    </source>
</evidence>
<evidence type="ECO:0000256" key="12">
    <source>
        <dbReference type="ARBA" id="ARBA00058469"/>
    </source>
</evidence>
<feature type="binding site" evidence="14">
    <location>
        <position position="166"/>
    </location>
    <ligand>
        <name>Zn(2+)</name>
        <dbReference type="ChEBI" id="CHEBI:29105"/>
    </ligand>
</feature>
<dbReference type="InterPro" id="IPR018050">
    <property type="entry name" value="Pmannose_isomerase-type1_CS"/>
</dbReference>
<dbReference type="InterPro" id="IPR016305">
    <property type="entry name" value="Mannose-6-P_Isomerase"/>
</dbReference>
<keyword evidence="6" id="KW-0963">Cytoplasm</keyword>
<feature type="binding site" evidence="14">
    <location>
        <position position="131"/>
    </location>
    <ligand>
        <name>Zn(2+)</name>
        <dbReference type="ChEBI" id="CHEBI:29105"/>
    </ligand>
</feature>
<dbReference type="Pfam" id="PF20512">
    <property type="entry name" value="PMI_typeI_hel"/>
    <property type="match status" value="1"/>
</dbReference>
<evidence type="ECO:0000259" key="17">
    <source>
        <dbReference type="Pfam" id="PF21621"/>
    </source>
</evidence>
<evidence type="ECO:0000256" key="9">
    <source>
        <dbReference type="ARBA" id="ARBA00023235"/>
    </source>
</evidence>
<dbReference type="EMBL" id="CP000308">
    <property type="protein sequence ID" value="ABG13589.1"/>
    <property type="molecule type" value="Genomic_DNA"/>
</dbReference>
<evidence type="ECO:0000256" key="13">
    <source>
        <dbReference type="PIRSR" id="PIRSR001480-1"/>
    </source>
</evidence>
<evidence type="ECO:0000256" key="2">
    <source>
        <dbReference type="ARBA" id="ARBA00004496"/>
    </source>
</evidence>
<evidence type="ECO:0000256" key="4">
    <source>
        <dbReference type="ARBA" id="ARBA00011956"/>
    </source>
</evidence>
<dbReference type="CDD" id="cd07011">
    <property type="entry name" value="cupin_PMI_type_I_N"/>
    <property type="match status" value="1"/>
</dbReference>
<dbReference type="Gene3D" id="2.60.120.10">
    <property type="entry name" value="Jelly Rolls"/>
    <property type="match status" value="2"/>
</dbReference>
<dbReference type="PROSITE" id="PS00965">
    <property type="entry name" value="PMI_I_1"/>
    <property type="match status" value="1"/>
</dbReference>
<dbReference type="SUPFAM" id="SSF51182">
    <property type="entry name" value="RmlC-like cupins"/>
    <property type="match status" value="1"/>
</dbReference>
<dbReference type="PANTHER" id="PTHR10309">
    <property type="entry name" value="MANNOSE-6-PHOSPHATE ISOMERASE"/>
    <property type="match status" value="1"/>
</dbReference>
<evidence type="ECO:0000256" key="5">
    <source>
        <dbReference type="ARBA" id="ARBA00018236"/>
    </source>
</evidence>
<evidence type="ECO:0000256" key="10">
    <source>
        <dbReference type="ARBA" id="ARBA00029741"/>
    </source>
</evidence>
<dbReference type="Pfam" id="PF21621">
    <property type="entry name" value="MPI_cupin_dom"/>
    <property type="match status" value="1"/>
</dbReference>
<dbReference type="Proteomes" id="UP000001971">
    <property type="component" value="Chromosome"/>
</dbReference>
<dbReference type="InterPro" id="IPR014710">
    <property type="entry name" value="RmlC-like_jellyroll"/>
</dbReference>
<dbReference type="Gene3D" id="1.10.441.10">
    <property type="entry name" value="Phosphomannose Isomerase, domain 2"/>
    <property type="match status" value="1"/>
</dbReference>
<dbReference type="PIRSF" id="PIRSF001480">
    <property type="entry name" value="Mannose-6-phosphate_isomerase"/>
    <property type="match status" value="1"/>
</dbReference>
<feature type="domain" description="Phosphomannose isomerase type I catalytic" evidence="15">
    <location>
        <begin position="33"/>
        <end position="182"/>
    </location>
</feature>
<evidence type="ECO:0000256" key="14">
    <source>
        <dbReference type="PIRSR" id="PIRSR001480-2"/>
    </source>
</evidence>
<evidence type="ECO:0000259" key="15">
    <source>
        <dbReference type="Pfam" id="PF20511"/>
    </source>
</evidence>
<protein>
    <recommendedName>
        <fullName evidence="5">Mannose-6-phosphate isomerase</fullName>
        <ecNumber evidence="4">5.3.1.8</ecNumber>
    </recommendedName>
    <alternativeName>
        <fullName evidence="10">Phosphohexomutase</fullName>
    </alternativeName>
    <alternativeName>
        <fullName evidence="11">Phosphomannose isomerase</fullName>
    </alternativeName>
</protein>
<dbReference type="InterPro" id="IPR046458">
    <property type="entry name" value="PMI_typeI_hel"/>
</dbReference>
<dbReference type="GO" id="GO:0005975">
    <property type="term" value="P:carbohydrate metabolic process"/>
    <property type="evidence" value="ECO:0007669"/>
    <property type="project" value="InterPro"/>
</dbReference>
<comment type="subcellular location">
    <subcellularLocation>
        <location evidence="2">Cytoplasm</location>
    </subcellularLocation>
</comment>
<evidence type="ECO:0000256" key="3">
    <source>
        <dbReference type="ARBA" id="ARBA00010772"/>
    </source>
</evidence>
<evidence type="ECO:0000256" key="8">
    <source>
        <dbReference type="ARBA" id="ARBA00022833"/>
    </source>
</evidence>
<dbReference type="AlphaFoldDB" id="A0A0H2Y6W1"/>
<dbReference type="PROSITE" id="PS00966">
    <property type="entry name" value="PMI_I_2"/>
    <property type="match status" value="1"/>
</dbReference>
<dbReference type="InterPro" id="IPR011051">
    <property type="entry name" value="RmlC_Cupin_sf"/>
</dbReference>
<comment type="function">
    <text evidence="12">Involved in the conversion of glucose to GDP-L-fucose, which can be converted to L-fucose, a capsular polysaccharide.</text>
</comment>
<feature type="domain" description="Phosphomannose isomerase type I helical insertion" evidence="16">
    <location>
        <begin position="189"/>
        <end position="268"/>
    </location>
</feature>
<dbReference type="NCBIfam" id="TIGR00218">
    <property type="entry name" value="manA"/>
    <property type="match status" value="1"/>
</dbReference>
<evidence type="ECO:0000256" key="11">
    <source>
        <dbReference type="ARBA" id="ARBA00030762"/>
    </source>
</evidence>
<dbReference type="FunFam" id="2.60.120.10:FF:000030">
    <property type="entry name" value="Mannose-6-phosphate isomerase ManA"/>
    <property type="match status" value="1"/>
</dbReference>
<organism evidence="18 19">
    <name type="scientific">Yersinia pestis bv. Antiqua (strain Antiqua)</name>
    <dbReference type="NCBI Taxonomy" id="360102"/>
    <lineage>
        <taxon>Bacteria</taxon>
        <taxon>Pseudomonadati</taxon>
        <taxon>Pseudomonadota</taxon>
        <taxon>Gammaproteobacteria</taxon>
        <taxon>Enterobacterales</taxon>
        <taxon>Yersiniaceae</taxon>
        <taxon>Yersinia</taxon>
    </lineage>
</organism>
<keyword evidence="7 14" id="KW-0479">Metal-binding</keyword>
<feature type="binding site" evidence="14">
    <location>
        <position position="287"/>
    </location>
    <ligand>
        <name>Zn(2+)</name>
        <dbReference type="ChEBI" id="CHEBI:29105"/>
    </ligand>
</feature>
<dbReference type="InterPro" id="IPR049071">
    <property type="entry name" value="MPI_cupin_dom"/>
</dbReference>
<keyword evidence="9 18" id="KW-0413">Isomerase</keyword>
<feature type="active site" evidence="13">
    <location>
        <position position="306"/>
    </location>
</feature>
<evidence type="ECO:0000256" key="1">
    <source>
        <dbReference type="ARBA" id="ARBA00000757"/>
    </source>
</evidence>
<dbReference type="NCBIfam" id="NF011710">
    <property type="entry name" value="PRK15131.1"/>
    <property type="match status" value="1"/>
</dbReference>
<dbReference type="GO" id="GO:0008270">
    <property type="term" value="F:zinc ion binding"/>
    <property type="evidence" value="ECO:0007669"/>
    <property type="project" value="InterPro"/>
</dbReference>
<dbReference type="KEGG" id="ypa:YPA_1623"/>
<evidence type="ECO:0000259" key="16">
    <source>
        <dbReference type="Pfam" id="PF20512"/>
    </source>
</evidence>
<dbReference type="PANTHER" id="PTHR10309:SF0">
    <property type="entry name" value="MANNOSE-6-PHOSPHATE ISOMERASE"/>
    <property type="match status" value="1"/>
</dbReference>
<keyword evidence="8 14" id="KW-0862">Zinc</keyword>
<proteinExistence type="inferred from homology"/>
<dbReference type="GO" id="GO:0009298">
    <property type="term" value="P:GDP-mannose biosynthetic process"/>
    <property type="evidence" value="ECO:0007669"/>
    <property type="project" value="InterPro"/>
</dbReference>
<comment type="catalytic activity">
    <reaction evidence="1">
        <text>D-mannose 6-phosphate = D-fructose 6-phosphate</text>
        <dbReference type="Rhea" id="RHEA:12356"/>
        <dbReference type="ChEBI" id="CHEBI:58735"/>
        <dbReference type="ChEBI" id="CHEBI:61527"/>
        <dbReference type="EC" id="5.3.1.8"/>
    </reaction>
</comment>
<comment type="cofactor">
    <cofactor evidence="14">
        <name>Zn(2+)</name>
        <dbReference type="ChEBI" id="CHEBI:29105"/>
    </cofactor>
    <text evidence="14">Binds 1 zinc ion per subunit.</text>
</comment>
<dbReference type="Pfam" id="PF20511">
    <property type="entry name" value="PMI_typeI_cat"/>
    <property type="match status" value="1"/>
</dbReference>
<dbReference type="GO" id="GO:0005829">
    <property type="term" value="C:cytosol"/>
    <property type="evidence" value="ECO:0007669"/>
    <property type="project" value="TreeGrafter"/>
</dbReference>
<evidence type="ECO:0000313" key="19">
    <source>
        <dbReference type="Proteomes" id="UP000001971"/>
    </source>
</evidence>
<name>A0A0H2Y6W1_YERPA</name>
<dbReference type="GO" id="GO:0004476">
    <property type="term" value="F:mannose-6-phosphate isomerase activity"/>
    <property type="evidence" value="ECO:0007669"/>
    <property type="project" value="UniProtKB-EC"/>
</dbReference>
<feature type="domain" description="Mannose-6-phosphate isomerase cupin" evidence="17">
    <location>
        <begin position="343"/>
        <end position="421"/>
    </location>
</feature>